<name>A0A843TMV6_COLES</name>
<proteinExistence type="inferred from homology"/>
<keyword evidence="9" id="KW-1185">Reference proteome</keyword>
<dbReference type="AlphaFoldDB" id="A0A843TMV6"/>
<comment type="cofactor">
    <cofactor evidence="1">
        <name>Fe(2+)</name>
        <dbReference type="ChEBI" id="CHEBI:29033"/>
    </cofactor>
</comment>
<dbReference type="Pfam" id="PF07063">
    <property type="entry name" value="HGLS"/>
    <property type="match status" value="1"/>
</dbReference>
<dbReference type="InterPro" id="IPR009770">
    <property type="entry name" value="HGLS"/>
</dbReference>
<dbReference type="EC" id="1.13.11.93" evidence="6"/>
<evidence type="ECO:0000256" key="1">
    <source>
        <dbReference type="ARBA" id="ARBA00001954"/>
    </source>
</evidence>
<feature type="non-terminal residue" evidence="8">
    <location>
        <position position="1"/>
    </location>
</feature>
<organism evidence="8 9">
    <name type="scientific">Colocasia esculenta</name>
    <name type="common">Wild taro</name>
    <name type="synonym">Arum esculentum</name>
    <dbReference type="NCBI Taxonomy" id="4460"/>
    <lineage>
        <taxon>Eukaryota</taxon>
        <taxon>Viridiplantae</taxon>
        <taxon>Streptophyta</taxon>
        <taxon>Embryophyta</taxon>
        <taxon>Tracheophyta</taxon>
        <taxon>Spermatophyta</taxon>
        <taxon>Magnoliopsida</taxon>
        <taxon>Liliopsida</taxon>
        <taxon>Araceae</taxon>
        <taxon>Aroideae</taxon>
        <taxon>Colocasieae</taxon>
        <taxon>Colocasia</taxon>
    </lineage>
</organism>
<dbReference type="PANTHER" id="PTHR31136:SF5">
    <property type="entry name" value="2-OXOADIPATE DIOXYGENASE_DECARBOXYLASE, CHLOROPLASTIC"/>
    <property type="match status" value="1"/>
</dbReference>
<evidence type="ECO:0000256" key="7">
    <source>
        <dbReference type="ARBA" id="ARBA00035045"/>
    </source>
</evidence>
<evidence type="ECO:0000256" key="5">
    <source>
        <dbReference type="ARBA" id="ARBA00035013"/>
    </source>
</evidence>
<gene>
    <name evidence="8" type="ORF">Taro_002936</name>
</gene>
<comment type="caution">
    <text evidence="8">The sequence shown here is derived from an EMBL/GenBank/DDBJ whole genome shotgun (WGS) entry which is preliminary data.</text>
</comment>
<dbReference type="GO" id="GO:0051213">
    <property type="term" value="F:dioxygenase activity"/>
    <property type="evidence" value="ECO:0007669"/>
    <property type="project" value="UniProtKB-KW"/>
</dbReference>
<sequence>QNKAHAAPTTRGNGPFACADFRTGTPATFTSVAMTAMEAAAARVSTAALSLRTAGGGKRSSGALCSPSRLLRPNQAVNIRPRRRDLCMAARSQWDGASWSPAKVSESFFRSVISKMEKVYLGKNPTAGAVLDLVRSSDGDNVCYDHFAFRTFGNNKVDGHGIDSMSKFFVDFGYTPRDELRFPAKKLRALWFAPPETELSKGGTGVEGPLPRIFISELIVDELSHQSQAVCPFKWANRTATASTALGGWRGADHASALGAGGLSWAAAATRQQQHHAALPPLQATEAAASSPTNRVPPHNPSPINTPAESVLCKCVLQVQPSLCEKVLSQVWDIWYSLSGID</sequence>
<keyword evidence="2" id="KW-0223">Dioxygenase</keyword>
<dbReference type="PANTHER" id="PTHR31136">
    <property type="entry name" value="DUF1338 DOMAIN-CONTAINING PROTEIN"/>
    <property type="match status" value="1"/>
</dbReference>
<dbReference type="EMBL" id="NMUH01000073">
    <property type="protein sequence ID" value="MQL70630.1"/>
    <property type="molecule type" value="Genomic_DNA"/>
</dbReference>
<evidence type="ECO:0000256" key="6">
    <source>
        <dbReference type="ARBA" id="ARBA00035023"/>
    </source>
</evidence>
<keyword evidence="4" id="KW-0408">Iron</keyword>
<comment type="similarity">
    <text evidence="5">Belongs to the 2-oxoadipate dioxygenase/decarboxylase family.</text>
</comment>
<dbReference type="SMART" id="SM01150">
    <property type="entry name" value="DUF1338"/>
    <property type="match status" value="1"/>
</dbReference>
<evidence type="ECO:0000256" key="4">
    <source>
        <dbReference type="ARBA" id="ARBA00023004"/>
    </source>
</evidence>
<evidence type="ECO:0000256" key="3">
    <source>
        <dbReference type="ARBA" id="ARBA00023002"/>
    </source>
</evidence>
<reference evidence="8" key="1">
    <citation type="submission" date="2017-07" db="EMBL/GenBank/DDBJ databases">
        <title>Taro Niue Genome Assembly and Annotation.</title>
        <authorList>
            <person name="Atibalentja N."/>
            <person name="Keating K."/>
            <person name="Fields C.J."/>
        </authorList>
    </citation>
    <scope>NUCLEOTIDE SEQUENCE</scope>
    <source>
        <strain evidence="8">Niue_2</strain>
        <tissue evidence="8">Leaf</tissue>
    </source>
</reference>
<dbReference type="Gene3D" id="3.10.180.50">
    <property type="match status" value="1"/>
</dbReference>
<accession>A0A843TMV6</accession>
<evidence type="ECO:0000313" key="9">
    <source>
        <dbReference type="Proteomes" id="UP000652761"/>
    </source>
</evidence>
<evidence type="ECO:0000256" key="2">
    <source>
        <dbReference type="ARBA" id="ARBA00022964"/>
    </source>
</evidence>
<evidence type="ECO:0000313" key="8">
    <source>
        <dbReference type="EMBL" id="MQL70630.1"/>
    </source>
</evidence>
<dbReference type="OrthoDB" id="1908993at2759"/>
<dbReference type="Proteomes" id="UP000652761">
    <property type="component" value="Unassembled WGS sequence"/>
</dbReference>
<protein>
    <recommendedName>
        <fullName evidence="6">2-oxoadipate dioxygenase/decarboxylase</fullName>
        <ecNumber evidence="6">1.13.11.93</ecNumber>
    </recommendedName>
    <alternativeName>
        <fullName evidence="7">2-hydroxyglutarate synthase</fullName>
    </alternativeName>
</protein>
<keyword evidence="3" id="KW-0560">Oxidoreductase</keyword>